<evidence type="ECO:0000256" key="1">
    <source>
        <dbReference type="SAM" id="MobiDB-lite"/>
    </source>
</evidence>
<dbReference type="InterPro" id="IPR000073">
    <property type="entry name" value="AB_hydrolase_1"/>
</dbReference>
<sequence>MTRMLVAESQPQTGQVAKPPSDIPEPIIEAYAEINDLPIGYCRYGHGPYVFLFICGGVGCYKKDFPENVLRAFDPNFATIICFDPPGYGKSRPPDRKQEVQLNKKDAKFGIALMKHLNLVPFSCLGWSEGGRTAIHLAQLAPRECNSVILLSTSTQIDFRGDMAFKGMRNTDQWLPNAKETYLAHYSEEFLREQWAALCDLVSTVYKDLGGRFPSDMILSQVKQPVLIVNGGTDRFILDPKHMTDKLQNARVEVHAQGGHDLHIKYPRWFAIKLTQFVRENTQKKLHK</sequence>
<proteinExistence type="predicted"/>
<name>A0A7I8WN46_BURXY</name>
<dbReference type="OrthoDB" id="19657at2759"/>
<dbReference type="PANTHER" id="PTHR46331">
    <property type="entry name" value="VALACYCLOVIR HYDROLASE"/>
    <property type="match status" value="1"/>
</dbReference>
<dbReference type="GO" id="GO:0017171">
    <property type="term" value="F:serine hydrolase activity"/>
    <property type="evidence" value="ECO:0007669"/>
    <property type="project" value="TreeGrafter"/>
</dbReference>
<dbReference type="EMBL" id="CAJFDI010000002">
    <property type="protein sequence ID" value="CAD5213550.1"/>
    <property type="molecule type" value="Genomic_DNA"/>
</dbReference>
<reference evidence="3" key="1">
    <citation type="submission" date="2020-09" db="EMBL/GenBank/DDBJ databases">
        <authorList>
            <person name="Kikuchi T."/>
        </authorList>
    </citation>
    <scope>NUCLEOTIDE SEQUENCE</scope>
    <source>
        <strain evidence="3">Ka4C1</strain>
    </source>
</reference>
<comment type="caution">
    <text evidence="3">The sequence shown here is derived from an EMBL/GenBank/DDBJ whole genome shotgun (WGS) entry which is preliminary data.</text>
</comment>
<evidence type="ECO:0000313" key="3">
    <source>
        <dbReference type="EMBL" id="CAD5213550.1"/>
    </source>
</evidence>
<dbReference type="InterPro" id="IPR029058">
    <property type="entry name" value="AB_hydrolase_fold"/>
</dbReference>
<dbReference type="Pfam" id="PF00561">
    <property type="entry name" value="Abhydrolase_1"/>
    <property type="match status" value="1"/>
</dbReference>
<feature type="domain" description="AB hydrolase-1" evidence="2">
    <location>
        <begin position="50"/>
        <end position="158"/>
    </location>
</feature>
<dbReference type="AlphaFoldDB" id="A0A7I8WN46"/>
<dbReference type="SMR" id="A0A7I8WN46"/>
<gene>
    <name evidence="3" type="ORF">BXYJ_LOCUS3086</name>
</gene>
<evidence type="ECO:0000313" key="4">
    <source>
        <dbReference type="Proteomes" id="UP000659654"/>
    </source>
</evidence>
<keyword evidence="4" id="KW-1185">Reference proteome</keyword>
<dbReference type="EMBL" id="CAJFCV020000002">
    <property type="protein sequence ID" value="CAG9092750.1"/>
    <property type="molecule type" value="Genomic_DNA"/>
</dbReference>
<dbReference type="PANTHER" id="PTHR46331:SF2">
    <property type="entry name" value="VALACYCLOVIR HYDROLASE"/>
    <property type="match status" value="1"/>
</dbReference>
<dbReference type="SUPFAM" id="SSF53474">
    <property type="entry name" value="alpha/beta-Hydrolases"/>
    <property type="match status" value="1"/>
</dbReference>
<organism evidence="3 4">
    <name type="scientific">Bursaphelenchus xylophilus</name>
    <name type="common">Pinewood nematode worm</name>
    <name type="synonym">Aphelenchoides xylophilus</name>
    <dbReference type="NCBI Taxonomy" id="6326"/>
    <lineage>
        <taxon>Eukaryota</taxon>
        <taxon>Metazoa</taxon>
        <taxon>Ecdysozoa</taxon>
        <taxon>Nematoda</taxon>
        <taxon>Chromadorea</taxon>
        <taxon>Rhabditida</taxon>
        <taxon>Tylenchina</taxon>
        <taxon>Tylenchomorpha</taxon>
        <taxon>Aphelenchoidea</taxon>
        <taxon>Aphelenchoididae</taxon>
        <taxon>Bursaphelenchus</taxon>
    </lineage>
</organism>
<protein>
    <submittedName>
        <fullName evidence="3">(pine wood nematode) hypothetical protein</fullName>
    </submittedName>
</protein>
<accession>A0A7I8WN46</accession>
<dbReference type="Proteomes" id="UP000582659">
    <property type="component" value="Unassembled WGS sequence"/>
</dbReference>
<dbReference type="Gene3D" id="3.40.50.1820">
    <property type="entry name" value="alpha/beta hydrolase"/>
    <property type="match status" value="1"/>
</dbReference>
<evidence type="ECO:0000259" key="2">
    <source>
        <dbReference type="Pfam" id="PF00561"/>
    </source>
</evidence>
<feature type="region of interest" description="Disordered" evidence="1">
    <location>
        <begin position="1"/>
        <end position="20"/>
    </location>
</feature>
<dbReference type="Proteomes" id="UP000659654">
    <property type="component" value="Unassembled WGS sequence"/>
</dbReference>